<dbReference type="Proteomes" id="UP000077519">
    <property type="component" value="Unassembled WGS sequence"/>
</dbReference>
<evidence type="ECO:0000256" key="1">
    <source>
        <dbReference type="SAM" id="Phobius"/>
    </source>
</evidence>
<accession>A0A177YEK9</accession>
<feature type="transmembrane region" description="Helical" evidence="1">
    <location>
        <begin position="47"/>
        <end position="68"/>
    </location>
</feature>
<dbReference type="EMBL" id="LVHI01000017">
    <property type="protein sequence ID" value="OAK53649.1"/>
    <property type="molecule type" value="Genomic_DNA"/>
</dbReference>
<reference evidence="3 4" key="1">
    <citation type="submission" date="2016-03" db="EMBL/GenBank/DDBJ databases">
        <title>Genome sequence of Rhodococcus kyotonensis KB10.</title>
        <authorList>
            <person name="Jeong H."/>
            <person name="Hong C.E."/>
            <person name="Jo S.H."/>
            <person name="Park J.M."/>
        </authorList>
    </citation>
    <scope>NUCLEOTIDE SEQUENCE [LARGE SCALE GENOMIC DNA]</scope>
    <source>
        <strain evidence="3 4">KB10</strain>
    </source>
</reference>
<dbReference type="AlphaFoldDB" id="A0A177YEK9"/>
<keyword evidence="1" id="KW-1133">Transmembrane helix</keyword>
<feature type="domain" description="Excalibur calcium-binding" evidence="2">
    <location>
        <begin position="201"/>
        <end position="237"/>
    </location>
</feature>
<keyword evidence="1" id="KW-0472">Membrane</keyword>
<keyword evidence="1" id="KW-0812">Transmembrane</keyword>
<name>A0A177YEK9_9NOCA</name>
<protein>
    <recommendedName>
        <fullName evidence="2">Excalibur calcium-binding domain-containing protein</fullName>
    </recommendedName>
</protein>
<organism evidence="3 4">
    <name type="scientific">Rhodococcoides kyotonense</name>
    <dbReference type="NCBI Taxonomy" id="398843"/>
    <lineage>
        <taxon>Bacteria</taxon>
        <taxon>Bacillati</taxon>
        <taxon>Actinomycetota</taxon>
        <taxon>Actinomycetes</taxon>
        <taxon>Mycobacteriales</taxon>
        <taxon>Nocardiaceae</taxon>
        <taxon>Rhodococcoides</taxon>
    </lineage>
</organism>
<gene>
    <name evidence="3" type="ORF">A3K89_22840</name>
</gene>
<dbReference type="RefSeq" id="WP_068427201.1">
    <property type="nucleotide sequence ID" value="NZ_LVHI01000017.1"/>
</dbReference>
<evidence type="ECO:0000313" key="4">
    <source>
        <dbReference type="Proteomes" id="UP000077519"/>
    </source>
</evidence>
<comment type="caution">
    <text evidence="3">The sequence shown here is derived from an EMBL/GenBank/DDBJ whole genome shotgun (WGS) entry which is preliminary data.</text>
</comment>
<dbReference type="Pfam" id="PF05901">
    <property type="entry name" value="Excalibur"/>
    <property type="match status" value="1"/>
</dbReference>
<feature type="transmembrane region" description="Helical" evidence="1">
    <location>
        <begin position="75"/>
        <end position="95"/>
    </location>
</feature>
<proteinExistence type="predicted"/>
<keyword evidence="4" id="KW-1185">Reference proteome</keyword>
<sequence length="238" mass="24241">MTDPFSQPYVFPGAERPKTPRPRFGKIIGWVALVLGVLFVLTSLVDFSLAGLVVGLCAAAAGGLYLFVAPSRGRLIWATPAVALLPALVALGITAPTPEPEEAPAAAAFAAPAIADVATTTARPTTTAPTTTTIAPTTTTVVPTTVAPAPETVTVYAPPPKTTEAYVPAPAPAPVYVAESEPEPVYVPPAPVVAEAPSNVYYANCSAVRAAGAAPIYRGEAGYSSKLDRDGDGVACEN</sequence>
<evidence type="ECO:0000313" key="3">
    <source>
        <dbReference type="EMBL" id="OAK53649.1"/>
    </source>
</evidence>
<evidence type="ECO:0000259" key="2">
    <source>
        <dbReference type="SMART" id="SM00894"/>
    </source>
</evidence>
<dbReference type="SMART" id="SM00894">
    <property type="entry name" value="Excalibur"/>
    <property type="match status" value="1"/>
</dbReference>
<dbReference type="InterPro" id="IPR008613">
    <property type="entry name" value="Excalibur_Ca-bd_domain"/>
</dbReference>
<feature type="transmembrane region" description="Helical" evidence="1">
    <location>
        <begin position="24"/>
        <end position="41"/>
    </location>
</feature>